<dbReference type="Proteomes" id="UP000075320">
    <property type="component" value="Unassembled WGS sequence"/>
</dbReference>
<feature type="chain" id="PRO_5007573222" description="Protein glutaminase domain-containing protein" evidence="1">
    <location>
        <begin position="20"/>
        <end position="267"/>
    </location>
</feature>
<feature type="domain" description="Protein glutaminase" evidence="2">
    <location>
        <begin position="75"/>
        <end position="186"/>
    </location>
</feature>
<evidence type="ECO:0000313" key="3">
    <source>
        <dbReference type="EMBL" id="KYG65522.1"/>
    </source>
</evidence>
<gene>
    <name evidence="3" type="ORF">AZI86_00130</name>
</gene>
<accession>A0A150WM42</accession>
<reference evidence="3 4" key="1">
    <citation type="submission" date="2016-03" db="EMBL/GenBank/DDBJ databases">
        <authorList>
            <person name="Ploux O."/>
        </authorList>
    </citation>
    <scope>NUCLEOTIDE SEQUENCE [LARGE SCALE GENOMIC DNA]</scope>
    <source>
        <strain evidence="3 4">R0</strain>
    </source>
</reference>
<evidence type="ECO:0000259" key="2">
    <source>
        <dbReference type="Pfam" id="PF18626"/>
    </source>
</evidence>
<dbReference type="EMBL" id="LUKE01000001">
    <property type="protein sequence ID" value="KYG65522.1"/>
    <property type="molecule type" value="Genomic_DNA"/>
</dbReference>
<organism evidence="3 4">
    <name type="scientific">Bdellovibrio bacteriovorus</name>
    <dbReference type="NCBI Taxonomy" id="959"/>
    <lineage>
        <taxon>Bacteria</taxon>
        <taxon>Pseudomonadati</taxon>
        <taxon>Bdellovibrionota</taxon>
        <taxon>Bdellovibrionia</taxon>
        <taxon>Bdellovibrionales</taxon>
        <taxon>Pseudobdellovibrionaceae</taxon>
        <taxon>Bdellovibrio</taxon>
    </lineage>
</organism>
<keyword evidence="1" id="KW-0732">Signal</keyword>
<dbReference type="OrthoDB" id="5291157at2"/>
<dbReference type="AlphaFoldDB" id="A0A150WM42"/>
<feature type="signal peptide" evidence="1">
    <location>
        <begin position="1"/>
        <end position="19"/>
    </location>
</feature>
<sequence>MKSLCFLSVFLVFLSNSWAAEPSLTSFCEHLDKTLRKVNSSAPTASCHSEKQKALYTRPTTYQGKTTSLLTPDEAQSLFKEMAAQDHIAFKFPVDGCFDRANEMTRLMLLKGIKPLKGFLSVREEKGGGYKHYLQLADKAKPDDPWRWTDHVAPVVMVQDKGKMVPYVIDPSAETKAVTFEQWKKNLSKHDKKIKLDTEIGRTGQYVIGSPLDMDFQDPAQVERLKTQIAKYKSYEQSKTGLNDYIGDELWDRDDTEGKLDAMSGGK</sequence>
<comment type="caution">
    <text evidence="3">The sequence shown here is derived from an EMBL/GenBank/DDBJ whole genome shotgun (WGS) entry which is preliminary data.</text>
</comment>
<dbReference type="RefSeq" id="WP_061833066.1">
    <property type="nucleotide sequence ID" value="NZ_LUKE01000001.1"/>
</dbReference>
<proteinExistence type="predicted"/>
<evidence type="ECO:0000256" key="1">
    <source>
        <dbReference type="SAM" id="SignalP"/>
    </source>
</evidence>
<dbReference type="Pfam" id="PF18626">
    <property type="entry name" value="Gln_deamidase_2"/>
    <property type="match status" value="1"/>
</dbReference>
<name>A0A150WM42_BDEBC</name>
<evidence type="ECO:0000313" key="4">
    <source>
        <dbReference type="Proteomes" id="UP000075320"/>
    </source>
</evidence>
<keyword evidence="4" id="KW-1185">Reference proteome</keyword>
<protein>
    <recommendedName>
        <fullName evidence="2">Protein glutaminase domain-containing protein</fullName>
    </recommendedName>
</protein>
<dbReference type="Gene3D" id="3.10.620.30">
    <property type="match status" value="1"/>
</dbReference>
<dbReference type="InterPro" id="IPR041325">
    <property type="entry name" value="Gln_deamidase_2"/>
</dbReference>